<name>A0A915KIN0_ROMCU</name>
<keyword evidence="1" id="KW-1185">Reference proteome</keyword>
<organism evidence="1 2">
    <name type="scientific">Romanomermis culicivorax</name>
    <name type="common">Nematode worm</name>
    <dbReference type="NCBI Taxonomy" id="13658"/>
    <lineage>
        <taxon>Eukaryota</taxon>
        <taxon>Metazoa</taxon>
        <taxon>Ecdysozoa</taxon>
        <taxon>Nematoda</taxon>
        <taxon>Enoplea</taxon>
        <taxon>Dorylaimia</taxon>
        <taxon>Mermithida</taxon>
        <taxon>Mermithoidea</taxon>
        <taxon>Mermithidae</taxon>
        <taxon>Romanomermis</taxon>
    </lineage>
</organism>
<dbReference type="AlphaFoldDB" id="A0A915KIN0"/>
<dbReference type="WBParaSite" id="nRc.2.0.1.t37744-RA">
    <property type="protein sequence ID" value="nRc.2.0.1.t37744-RA"/>
    <property type="gene ID" value="nRc.2.0.1.g37744"/>
</dbReference>
<proteinExistence type="predicted"/>
<reference evidence="2" key="1">
    <citation type="submission" date="2022-11" db="UniProtKB">
        <authorList>
            <consortium name="WormBaseParasite"/>
        </authorList>
    </citation>
    <scope>IDENTIFICATION</scope>
</reference>
<accession>A0A915KIN0</accession>
<protein>
    <submittedName>
        <fullName evidence="2">Uncharacterized protein</fullName>
    </submittedName>
</protein>
<evidence type="ECO:0000313" key="2">
    <source>
        <dbReference type="WBParaSite" id="nRc.2.0.1.t37744-RA"/>
    </source>
</evidence>
<evidence type="ECO:0000313" key="1">
    <source>
        <dbReference type="Proteomes" id="UP000887565"/>
    </source>
</evidence>
<dbReference type="Proteomes" id="UP000887565">
    <property type="component" value="Unplaced"/>
</dbReference>
<sequence length="124" mass="13926">MHLLISTRLIDLYLICCVFEGENSCSPCKVSIWMGSNAYLGALVLMLFPNSFGLKQNQFNVGFPDECDVKKYIKGMPKIFNLNVNSDESVMAVTIILRRSLRGQNKAFPTDPPCDNPNLNKLVH</sequence>